<dbReference type="HOGENOM" id="CLU_270313_0_0_1"/>
<dbReference type="EMBL" id="AACS02000002">
    <property type="protein sequence ID" value="EFI28345.1"/>
    <property type="molecule type" value="Genomic_DNA"/>
</dbReference>
<feature type="domain" description="JmjC" evidence="2">
    <location>
        <begin position="131"/>
        <end position="297"/>
    </location>
</feature>
<evidence type="ECO:0000256" key="1">
    <source>
        <dbReference type="SAM" id="MobiDB-lite"/>
    </source>
</evidence>
<dbReference type="InParanoid" id="D6RKL3"/>
<dbReference type="SUPFAM" id="SSF51197">
    <property type="entry name" value="Clavaminate synthase-like"/>
    <property type="match status" value="1"/>
</dbReference>
<dbReference type="eggNOG" id="ENOG502QW48">
    <property type="taxonomic scope" value="Eukaryota"/>
</dbReference>
<organism evidence="3 4">
    <name type="scientific">Coprinopsis cinerea (strain Okayama-7 / 130 / ATCC MYA-4618 / FGSC 9003)</name>
    <name type="common">Inky cap fungus</name>
    <name type="synonym">Hormographiella aspergillata</name>
    <dbReference type="NCBI Taxonomy" id="240176"/>
    <lineage>
        <taxon>Eukaryota</taxon>
        <taxon>Fungi</taxon>
        <taxon>Dikarya</taxon>
        <taxon>Basidiomycota</taxon>
        <taxon>Agaricomycotina</taxon>
        <taxon>Agaricomycetes</taxon>
        <taxon>Agaricomycetidae</taxon>
        <taxon>Agaricales</taxon>
        <taxon>Agaricineae</taxon>
        <taxon>Psathyrellaceae</taxon>
        <taxon>Coprinopsis</taxon>
    </lineage>
</organism>
<dbReference type="VEuPathDB" id="FungiDB:CC1G_13875"/>
<evidence type="ECO:0000259" key="2">
    <source>
        <dbReference type="PROSITE" id="PS51184"/>
    </source>
</evidence>
<feature type="compositionally biased region" description="Low complexity" evidence="1">
    <location>
        <begin position="754"/>
        <end position="764"/>
    </location>
</feature>
<name>D6RKL3_COPC7</name>
<feature type="compositionally biased region" description="Basic residues" evidence="1">
    <location>
        <begin position="1104"/>
        <end position="1116"/>
    </location>
</feature>
<dbReference type="PROSITE" id="PS51184">
    <property type="entry name" value="JMJC"/>
    <property type="match status" value="1"/>
</dbReference>
<feature type="compositionally biased region" description="Polar residues" evidence="1">
    <location>
        <begin position="717"/>
        <end position="738"/>
    </location>
</feature>
<keyword evidence="4" id="KW-1185">Reference proteome</keyword>
<feature type="compositionally biased region" description="Basic and acidic residues" evidence="1">
    <location>
        <begin position="1117"/>
        <end position="1130"/>
    </location>
</feature>
<dbReference type="RefSeq" id="XP_002911839.1">
    <property type="nucleotide sequence ID" value="XM_002911793.1"/>
</dbReference>
<feature type="compositionally biased region" description="Polar residues" evidence="1">
    <location>
        <begin position="1153"/>
        <end position="1171"/>
    </location>
</feature>
<evidence type="ECO:0000313" key="3">
    <source>
        <dbReference type="EMBL" id="EFI28345.1"/>
    </source>
</evidence>
<dbReference type="Proteomes" id="UP000001861">
    <property type="component" value="Unassembled WGS sequence"/>
</dbReference>
<gene>
    <name evidence="3" type="ORF">CC1G_13875</name>
</gene>
<dbReference type="AlphaFoldDB" id="D6RKL3"/>
<comment type="caution">
    <text evidence="3">The sequence shown here is derived from an EMBL/GenBank/DDBJ whole genome shotgun (WGS) entry which is preliminary data.</text>
</comment>
<dbReference type="GeneID" id="9379840"/>
<dbReference type="Gene3D" id="2.60.120.650">
    <property type="entry name" value="Cupin"/>
    <property type="match status" value="1"/>
</dbReference>
<feature type="region of interest" description="Disordered" evidence="1">
    <location>
        <begin position="687"/>
        <end position="764"/>
    </location>
</feature>
<feature type="region of interest" description="Disordered" evidence="1">
    <location>
        <begin position="797"/>
        <end position="837"/>
    </location>
</feature>
<accession>D6RKL3</accession>
<dbReference type="STRING" id="240176.D6RKL3"/>
<dbReference type="InterPro" id="IPR003347">
    <property type="entry name" value="JmjC_dom"/>
</dbReference>
<sequence length="1205" mass="134378">MDGDDNIKIRSISTAGWSLDAILNQANFVPVDRFSAKSDAQINKAIEDFEKHGTPTIIDGWHERDDWPRDLFTLDFFQRHSESEGKSNIHDWRDSTMPLDEFIAASREAPPCVAPDERVRLYGKDAECPKEWSKWIKEADVIPERLHWNGSNDYFRYRPKNARVETLMCYLGIGDTFTPAHKDLCASSGHNLMCYTENEGSSYWFMTKSSDAAKASDFFQTLGQELDHETHVITLGELAKAPFKVYVAEQKLGDLVLVPPRSCHQVVNFGGITLKTSWSRMTLDGLVTAFYHELPIYQRVCRLETYKVKSTIFCALLKQIKELEEAHPFSASLILTDIRAEGKPNSRVSALIKSVDTLLAVFRDIIAQEWSKEKHECLEASADVLASEQAMEHCLVCDFCGADVFQAYLECDQCKGVSDDGRSCKCVVMKPKQRFPFEDLLKVVGRASAIMKGFEPDWKMKPLKAYYSTFKAACLMRSIRRKYKCVLTKEIDWAIHCRSCHNSKSFTVLLQRFHLHATVAVSAYAEATTDDKGFHKVHQEAPHKYWRKQQEMEISQIEGTRGPIDTLRVHYALKYRTCRPWSFEWSIPGFYDEAIQDCGTDEPSEDREVVNVDLEFSPPGSPAVVNQFLLDDTDDYPSDDYSSDDSPSASPTVHESLDNSYPSLPQPSTSKGRRLFMDYVLVPSAPYPIPSDSMRDSSAIENPPGPSRGTKRKQRPSIGSASTKPRIATSSEGSQSDSDVLERRKPAPPKPKTRNVGTNSSVVGSTTSLLAASSSTTPSLPPSHRFKSGLVATPIPRFHSVSPSDSNDDVPPSTPVGAPAASSSKALGKRKCMDPSSSLADAMNRAHVHNAKTTPSPAKASTVRSGPSKQSDDSWEGAGGLLEPPDHFREWFEKEIRPVFKRQGARLSIPTDCDSFISSVSNGGYDTLLQITTEEVIKDVVTRYLAAMINEKPQARQFLSHIDDSIRRGHSQKSRTVDPIGSRNAPVTESSVEAQSSNPKLHHNVSGRNGDRSSAVFRSSLPHKGEQRRGRGETRKIVDERPKTGIADAFNQRIHDPQSLPTRGIRSPTMTKNPNAKSKNATLPLQNNDRRGSLVTHVKPIAPTKRKRSPSPLRKRTMSDKLQAELDLTRLTRGLPRSTRASQQRSESRDTNRQSSQDRNIDTSRPSSPATSEDKMGLEGGSQQTVLHRSRMFIPNSLLMGPSNS</sequence>
<dbReference type="SMART" id="SM00558">
    <property type="entry name" value="JmjC"/>
    <property type="match status" value="1"/>
</dbReference>
<feature type="region of interest" description="Disordered" evidence="1">
    <location>
        <begin position="967"/>
        <end position="1205"/>
    </location>
</feature>
<evidence type="ECO:0000313" key="4">
    <source>
        <dbReference type="Proteomes" id="UP000001861"/>
    </source>
</evidence>
<protein>
    <recommendedName>
        <fullName evidence="2">JmjC domain-containing protein</fullName>
    </recommendedName>
</protein>
<feature type="compositionally biased region" description="Polar residues" evidence="1">
    <location>
        <begin position="985"/>
        <end position="999"/>
    </location>
</feature>
<dbReference type="Pfam" id="PF02373">
    <property type="entry name" value="JmjC"/>
    <property type="match status" value="1"/>
</dbReference>
<feature type="compositionally biased region" description="Acidic residues" evidence="1">
    <location>
        <begin position="631"/>
        <end position="643"/>
    </location>
</feature>
<feature type="region of interest" description="Disordered" evidence="1">
    <location>
        <begin position="849"/>
        <end position="880"/>
    </location>
</feature>
<reference evidence="3 4" key="1">
    <citation type="journal article" date="2010" name="Proc. Natl. Acad. Sci. U.S.A.">
        <title>Insights into evolution of multicellular fungi from the assembled chromosomes of the mushroom Coprinopsis cinerea (Coprinus cinereus).</title>
        <authorList>
            <person name="Stajich J.E."/>
            <person name="Wilke S.K."/>
            <person name="Ahren D."/>
            <person name="Au C.H."/>
            <person name="Birren B.W."/>
            <person name="Borodovsky M."/>
            <person name="Burns C."/>
            <person name="Canback B."/>
            <person name="Casselton L.A."/>
            <person name="Cheng C.K."/>
            <person name="Deng J."/>
            <person name="Dietrich F.S."/>
            <person name="Fargo D.C."/>
            <person name="Farman M.L."/>
            <person name="Gathman A.C."/>
            <person name="Goldberg J."/>
            <person name="Guigo R."/>
            <person name="Hoegger P.J."/>
            <person name="Hooker J.B."/>
            <person name="Huggins A."/>
            <person name="James T.Y."/>
            <person name="Kamada T."/>
            <person name="Kilaru S."/>
            <person name="Kodira C."/>
            <person name="Kues U."/>
            <person name="Kupfer D."/>
            <person name="Kwan H.S."/>
            <person name="Lomsadze A."/>
            <person name="Li W."/>
            <person name="Lilly W.W."/>
            <person name="Ma L.J."/>
            <person name="Mackey A.J."/>
            <person name="Manning G."/>
            <person name="Martin F."/>
            <person name="Muraguchi H."/>
            <person name="Natvig D.O."/>
            <person name="Palmerini H."/>
            <person name="Ramesh M.A."/>
            <person name="Rehmeyer C.J."/>
            <person name="Roe B.A."/>
            <person name="Shenoy N."/>
            <person name="Stanke M."/>
            <person name="Ter-Hovhannisyan V."/>
            <person name="Tunlid A."/>
            <person name="Velagapudi R."/>
            <person name="Vision T.J."/>
            <person name="Zeng Q."/>
            <person name="Zolan M.E."/>
            <person name="Pukkila P.J."/>
        </authorList>
    </citation>
    <scope>NUCLEOTIDE SEQUENCE [LARGE SCALE GENOMIC DNA]</scope>
    <source>
        <strain evidence="4">Okayama-7 / 130 / ATCC MYA-4618 / FGSC 9003</strain>
    </source>
</reference>
<proteinExistence type="predicted"/>
<feature type="region of interest" description="Disordered" evidence="1">
    <location>
        <begin position="631"/>
        <end position="670"/>
    </location>
</feature>
<feature type="compositionally biased region" description="Basic and acidic residues" evidence="1">
    <location>
        <begin position="1023"/>
        <end position="1043"/>
    </location>
</feature>
<dbReference type="KEGG" id="cci:CC1G_13875"/>
<dbReference type="OrthoDB" id="298344at2759"/>
<feature type="compositionally biased region" description="Polar residues" evidence="1">
    <location>
        <begin position="658"/>
        <end position="670"/>
    </location>
</feature>
<feature type="compositionally biased region" description="Polar residues" evidence="1">
    <location>
        <begin position="1068"/>
        <end position="1087"/>
    </location>
</feature>
<feature type="compositionally biased region" description="Low complexity" evidence="1">
    <location>
        <begin position="800"/>
        <end position="811"/>
    </location>
</feature>